<protein>
    <submittedName>
        <fullName evidence="2">Uncharacterized protein</fullName>
    </submittedName>
</protein>
<dbReference type="EMBL" id="KP233880">
    <property type="protein sequence ID" value="AJD82713.1"/>
    <property type="molecule type" value="Genomic_DNA"/>
</dbReference>
<dbReference type="OrthoDB" id="11599at10239"/>
<evidence type="ECO:0000256" key="1">
    <source>
        <dbReference type="SAM" id="Coils"/>
    </source>
</evidence>
<keyword evidence="3" id="KW-1185">Reference proteome</keyword>
<reference evidence="2 3" key="1">
    <citation type="submission" date="2014-12" db="EMBL/GenBank/DDBJ databases">
        <authorList>
            <person name="Magill D.J."/>
            <person name="Shaburova O.V."/>
            <person name="Chesnokova E.N."/>
            <person name="Pleteneva E.A."/>
            <person name="Krylov V.N."/>
            <person name="Kulakov L.A."/>
        </authorList>
    </citation>
    <scope>NUCLEOTIDE SEQUENCE [LARGE SCALE GENOMIC DNA]</scope>
</reference>
<dbReference type="Proteomes" id="UP000031719">
    <property type="component" value="Segment"/>
</dbReference>
<sequence>MMSESEKPIVSFEKFMQVMYDRDEYAKRLEVATAKIQELEKSLAMALDAAAKGDDARHQCGGMEMEIQELRDELAGLKNEVKVRTTQEVVPHFWRHRGGGRIFVSGRLNLDTETLPFVCLETGNSWDIQPGRVEYIFELLPKGHTFTVEV</sequence>
<feature type="coiled-coil region" evidence="1">
    <location>
        <begin position="22"/>
        <end position="87"/>
    </location>
</feature>
<name>A0A0B5A1F0_9CAUD</name>
<evidence type="ECO:0000313" key="2">
    <source>
        <dbReference type="EMBL" id="AJD82713.1"/>
    </source>
</evidence>
<accession>A0A0B5A1F0</accession>
<proteinExistence type="predicted"/>
<dbReference type="RefSeq" id="YP_009210803.1">
    <property type="nucleotide sequence ID" value="NC_028933.1"/>
</dbReference>
<evidence type="ECO:0000313" key="3">
    <source>
        <dbReference type="Proteomes" id="UP000031719"/>
    </source>
</evidence>
<organism evidence="2 3">
    <name type="scientific">Pseudomonas phage PhiCHU</name>
    <dbReference type="NCBI Taxonomy" id="1589273"/>
    <lineage>
        <taxon>Viruses</taxon>
        <taxon>Duplodnaviria</taxon>
        <taxon>Heunggongvirae</taxon>
        <taxon>Uroviricota</taxon>
        <taxon>Caudoviricetes</taxon>
        <taxon>Bruynoghevirus</taxon>
        <taxon>Bruynoghevirus CHU</taxon>
    </lineage>
</organism>
<keyword evidence="1" id="KW-0175">Coiled coil</keyword>
<gene>
    <name evidence="2" type="ORF">PhiCHU_20</name>
</gene>
<dbReference type="GeneID" id="26637246"/>
<dbReference type="KEGG" id="vg:26637246"/>